<evidence type="ECO:0000313" key="1">
    <source>
        <dbReference type="EMBL" id="GFO36882.1"/>
    </source>
</evidence>
<comment type="caution">
    <text evidence="1">The sequence shown here is derived from an EMBL/GenBank/DDBJ whole genome shotgun (WGS) entry which is preliminary data.</text>
</comment>
<reference evidence="1 2" key="1">
    <citation type="journal article" date="2021" name="Elife">
        <title>Chloroplast acquisition without the gene transfer in kleptoplastic sea slugs, Plakobranchus ocellatus.</title>
        <authorList>
            <person name="Maeda T."/>
            <person name="Takahashi S."/>
            <person name="Yoshida T."/>
            <person name="Shimamura S."/>
            <person name="Takaki Y."/>
            <person name="Nagai Y."/>
            <person name="Toyoda A."/>
            <person name="Suzuki Y."/>
            <person name="Arimoto A."/>
            <person name="Ishii H."/>
            <person name="Satoh N."/>
            <person name="Nishiyama T."/>
            <person name="Hasebe M."/>
            <person name="Maruyama T."/>
            <person name="Minagawa J."/>
            <person name="Obokata J."/>
            <person name="Shigenobu S."/>
        </authorList>
    </citation>
    <scope>NUCLEOTIDE SEQUENCE [LARGE SCALE GENOMIC DNA]</scope>
</reference>
<dbReference type="AlphaFoldDB" id="A0AAV4CY93"/>
<sequence length="287" mass="32053">MFGFGFLCIASLHQGDLRLSGPPSGQGTSGGAQTHNRRIPADIRADPLATVSPTPLAPVISRRNCAPRIVTFTDCQVLVWALGGSGREDVRDALKDHPQKAEGVRTVVQWLPSHGGIISNKVANAQEKEGRTQLQPRKPSILSDLKMALRRSTKDIWGAAQRSNDERFPKFYDTCKANDYLQSLDGSDTVQIFCARVKHILLLSDQVHHGWSMCCDLSVREKRRNSNARVVQMLGNGQYPPPEQASKPLNQILWWQGRIIMNTAVNVLQVFLSEPCRRWETWSSTYP</sequence>
<keyword evidence="2" id="KW-1185">Reference proteome</keyword>
<protein>
    <submittedName>
        <fullName evidence="1">Uncharacterized protein</fullName>
    </submittedName>
</protein>
<organism evidence="1 2">
    <name type="scientific">Plakobranchus ocellatus</name>
    <dbReference type="NCBI Taxonomy" id="259542"/>
    <lineage>
        <taxon>Eukaryota</taxon>
        <taxon>Metazoa</taxon>
        <taxon>Spiralia</taxon>
        <taxon>Lophotrochozoa</taxon>
        <taxon>Mollusca</taxon>
        <taxon>Gastropoda</taxon>
        <taxon>Heterobranchia</taxon>
        <taxon>Euthyneura</taxon>
        <taxon>Panpulmonata</taxon>
        <taxon>Sacoglossa</taxon>
        <taxon>Placobranchoidea</taxon>
        <taxon>Plakobranchidae</taxon>
        <taxon>Plakobranchus</taxon>
    </lineage>
</organism>
<proteinExistence type="predicted"/>
<dbReference type="EMBL" id="BLXT01007159">
    <property type="protein sequence ID" value="GFO36882.1"/>
    <property type="molecule type" value="Genomic_DNA"/>
</dbReference>
<accession>A0AAV4CY93</accession>
<dbReference type="Proteomes" id="UP000735302">
    <property type="component" value="Unassembled WGS sequence"/>
</dbReference>
<evidence type="ECO:0000313" key="2">
    <source>
        <dbReference type="Proteomes" id="UP000735302"/>
    </source>
</evidence>
<name>A0AAV4CY93_9GAST</name>
<gene>
    <name evidence="1" type="ORF">PoB_006338700</name>
</gene>